<dbReference type="PANTHER" id="PTHR47052:SF3">
    <property type="entry name" value="INGRESSION PROTEIN 1"/>
    <property type="match status" value="1"/>
</dbReference>
<keyword evidence="3" id="KW-0472">Membrane</keyword>
<organism evidence="5 6">
    <name type="scientific">Parasitella parasitica</name>
    <dbReference type="NCBI Taxonomy" id="35722"/>
    <lineage>
        <taxon>Eukaryota</taxon>
        <taxon>Fungi</taxon>
        <taxon>Fungi incertae sedis</taxon>
        <taxon>Mucoromycota</taxon>
        <taxon>Mucoromycotina</taxon>
        <taxon>Mucoromycetes</taxon>
        <taxon>Mucorales</taxon>
        <taxon>Mucorineae</taxon>
        <taxon>Mucoraceae</taxon>
        <taxon>Parasitella</taxon>
    </lineage>
</organism>
<keyword evidence="3" id="KW-0812">Transmembrane</keyword>
<evidence type="ECO:0000313" key="6">
    <source>
        <dbReference type="Proteomes" id="UP000054107"/>
    </source>
</evidence>
<dbReference type="InterPro" id="IPR000008">
    <property type="entry name" value="C2_dom"/>
</dbReference>
<dbReference type="SMART" id="SM00239">
    <property type="entry name" value="C2"/>
    <property type="match status" value="1"/>
</dbReference>
<protein>
    <recommendedName>
        <fullName evidence="4">C2 domain-containing protein</fullName>
    </recommendedName>
</protein>
<name>A0A0B7N748_9FUNG</name>
<dbReference type="GO" id="GO:0005975">
    <property type="term" value="P:carbohydrate metabolic process"/>
    <property type="evidence" value="ECO:0007669"/>
    <property type="project" value="InterPro"/>
</dbReference>
<dbReference type="OrthoDB" id="270970at2759"/>
<feature type="domain" description="C2" evidence="4">
    <location>
        <begin position="32"/>
        <end position="151"/>
    </location>
</feature>
<feature type="transmembrane region" description="Helical" evidence="3">
    <location>
        <begin position="211"/>
        <end position="231"/>
    </location>
</feature>
<feature type="compositionally biased region" description="Basic and acidic residues" evidence="2">
    <location>
        <begin position="351"/>
        <end position="360"/>
    </location>
</feature>
<evidence type="ECO:0000256" key="2">
    <source>
        <dbReference type="SAM" id="MobiDB-lite"/>
    </source>
</evidence>
<dbReference type="GO" id="GO:0005576">
    <property type="term" value="C:extracellular region"/>
    <property type="evidence" value="ECO:0007669"/>
    <property type="project" value="InterPro"/>
</dbReference>
<dbReference type="Pfam" id="PF02839">
    <property type="entry name" value="CBM_5_12"/>
    <property type="match status" value="1"/>
</dbReference>
<dbReference type="EMBL" id="LN729513">
    <property type="protein sequence ID" value="CEP13274.1"/>
    <property type="molecule type" value="Genomic_DNA"/>
</dbReference>
<feature type="compositionally biased region" description="Basic and acidic residues" evidence="2">
    <location>
        <begin position="238"/>
        <end position="305"/>
    </location>
</feature>
<dbReference type="GO" id="GO:0004553">
    <property type="term" value="F:hydrolase activity, hydrolyzing O-glycosyl compounds"/>
    <property type="evidence" value="ECO:0007669"/>
    <property type="project" value="InterPro"/>
</dbReference>
<accession>A0A0B7N748</accession>
<feature type="region of interest" description="Disordered" evidence="2">
    <location>
        <begin position="341"/>
        <end position="360"/>
    </location>
</feature>
<dbReference type="InterPro" id="IPR003610">
    <property type="entry name" value="CBM5/12"/>
</dbReference>
<gene>
    <name evidence="5" type="primary">PARPA_07329.1 scaffold 27460</name>
</gene>
<dbReference type="SMART" id="SM00495">
    <property type="entry name" value="ChtBD3"/>
    <property type="match status" value="1"/>
</dbReference>
<dbReference type="Proteomes" id="UP000054107">
    <property type="component" value="Unassembled WGS sequence"/>
</dbReference>
<dbReference type="PROSITE" id="PS50004">
    <property type="entry name" value="C2"/>
    <property type="match status" value="1"/>
</dbReference>
<dbReference type="SUPFAM" id="SSF51055">
    <property type="entry name" value="Carbohydrate binding domain"/>
    <property type="match status" value="1"/>
</dbReference>
<evidence type="ECO:0000259" key="4">
    <source>
        <dbReference type="PROSITE" id="PS50004"/>
    </source>
</evidence>
<dbReference type="InterPro" id="IPR035892">
    <property type="entry name" value="C2_domain_sf"/>
</dbReference>
<evidence type="ECO:0000256" key="3">
    <source>
        <dbReference type="SAM" id="Phobius"/>
    </source>
</evidence>
<dbReference type="GO" id="GO:0030246">
    <property type="term" value="F:carbohydrate binding"/>
    <property type="evidence" value="ECO:0007669"/>
    <property type="project" value="InterPro"/>
</dbReference>
<reference evidence="5 6" key="1">
    <citation type="submission" date="2014-09" db="EMBL/GenBank/DDBJ databases">
        <authorList>
            <person name="Ellenberger Sabrina"/>
        </authorList>
    </citation>
    <scope>NUCLEOTIDE SEQUENCE [LARGE SCALE GENOMIC DNA]</scope>
    <source>
        <strain evidence="5 6">CBS 412.66</strain>
    </source>
</reference>
<dbReference type="Pfam" id="PF00168">
    <property type="entry name" value="C2"/>
    <property type="match status" value="1"/>
</dbReference>
<dbReference type="Gene3D" id="2.60.40.150">
    <property type="entry name" value="C2 domain"/>
    <property type="match status" value="1"/>
</dbReference>
<dbReference type="AlphaFoldDB" id="A0A0B7N748"/>
<sequence length="360" mass="40769">MLSNQYSSQSSFEETTTTTTASYVMVNGKWVLKDSDTQTVSSNGHTTQKTSLTINAVSAYELRKVQRIGKQDPFLQFSLDFTNKEGFLKTFTHKDGGEKATWNQSFTIELNGEENLYVEILDKEKTFDEVIGFAAIPINQIVHANGSYLNGLFTVFDTKREKAGTVHLQFSTTGFPSSETPNFNTQPIQGQSYVHEEHCARMKSQDKKDTGIAIAGGLLGVGLAAGAAYLGKKVYDDHQKKEQEEENNRNQERDEFEKEKARLQQEREEYERSQSIHEKRNEDCENKNKEKKKDCDGKKKKKDCDGSSSEDDDAAKWNPVGTYTAGDRVKYKGRIYMCLQGHTSNPTWKPTDAHSLWETE</sequence>
<dbReference type="PANTHER" id="PTHR47052">
    <property type="entry name" value="CONSERVED SERINE PROLINE-RICH PROTEIN (AFU_ORTHOLOGUE AFUA_2G01790)"/>
    <property type="match status" value="1"/>
</dbReference>
<feature type="region of interest" description="Disordered" evidence="2">
    <location>
        <begin position="238"/>
        <end position="321"/>
    </location>
</feature>
<keyword evidence="1" id="KW-0378">Hydrolase</keyword>
<dbReference type="SUPFAM" id="SSF49562">
    <property type="entry name" value="C2 domain (Calcium/lipid-binding domain, CaLB)"/>
    <property type="match status" value="1"/>
</dbReference>
<dbReference type="STRING" id="35722.A0A0B7N748"/>
<dbReference type="Gene3D" id="2.10.10.20">
    <property type="entry name" value="Carbohydrate-binding module superfamily 5/12"/>
    <property type="match status" value="1"/>
</dbReference>
<keyword evidence="6" id="KW-1185">Reference proteome</keyword>
<proteinExistence type="predicted"/>
<dbReference type="InterPro" id="IPR052981">
    <property type="entry name" value="Ingression_C2_domain"/>
</dbReference>
<dbReference type="CDD" id="cd12214">
    <property type="entry name" value="ChiA1_BD"/>
    <property type="match status" value="1"/>
</dbReference>
<evidence type="ECO:0000256" key="1">
    <source>
        <dbReference type="ARBA" id="ARBA00022801"/>
    </source>
</evidence>
<evidence type="ECO:0000313" key="5">
    <source>
        <dbReference type="EMBL" id="CEP13274.1"/>
    </source>
</evidence>
<dbReference type="InterPro" id="IPR036573">
    <property type="entry name" value="CBM_sf_5/12"/>
</dbReference>
<keyword evidence="3" id="KW-1133">Transmembrane helix</keyword>